<comment type="caution">
    <text evidence="2">The sequence shown here is derived from an EMBL/GenBank/DDBJ whole genome shotgun (WGS) entry which is preliminary data.</text>
</comment>
<proteinExistence type="predicted"/>
<feature type="region of interest" description="Disordered" evidence="1">
    <location>
        <begin position="152"/>
        <end position="177"/>
    </location>
</feature>
<keyword evidence="3" id="KW-1185">Reference proteome</keyword>
<organism evidence="2 3">
    <name type="scientific">Myotis myotis</name>
    <name type="common">Greater mouse-eared bat</name>
    <name type="synonym">Vespertilio myotis</name>
    <dbReference type="NCBI Taxonomy" id="51298"/>
    <lineage>
        <taxon>Eukaryota</taxon>
        <taxon>Metazoa</taxon>
        <taxon>Chordata</taxon>
        <taxon>Craniata</taxon>
        <taxon>Vertebrata</taxon>
        <taxon>Euteleostomi</taxon>
        <taxon>Mammalia</taxon>
        <taxon>Eutheria</taxon>
        <taxon>Laurasiatheria</taxon>
        <taxon>Chiroptera</taxon>
        <taxon>Yangochiroptera</taxon>
        <taxon>Vespertilionidae</taxon>
        <taxon>Myotis</taxon>
    </lineage>
</organism>
<gene>
    <name evidence="2" type="ORF">mMyoMyo1_010257</name>
</gene>
<accession>A0A7J7RMK5</accession>
<evidence type="ECO:0000313" key="3">
    <source>
        <dbReference type="Proteomes" id="UP000527355"/>
    </source>
</evidence>
<feature type="region of interest" description="Disordered" evidence="1">
    <location>
        <begin position="1"/>
        <end position="20"/>
    </location>
</feature>
<protein>
    <submittedName>
        <fullName evidence="2">Uncharacterized protein</fullName>
    </submittedName>
</protein>
<reference evidence="2 3" key="1">
    <citation type="journal article" date="2020" name="Nature">
        <title>Six reference-quality genomes reveal evolution of bat adaptations.</title>
        <authorList>
            <person name="Jebb D."/>
            <person name="Huang Z."/>
            <person name="Pippel M."/>
            <person name="Hughes G.M."/>
            <person name="Lavrichenko K."/>
            <person name="Devanna P."/>
            <person name="Winkler S."/>
            <person name="Jermiin L.S."/>
            <person name="Skirmuntt E.C."/>
            <person name="Katzourakis A."/>
            <person name="Burkitt-Gray L."/>
            <person name="Ray D.A."/>
            <person name="Sullivan K.A.M."/>
            <person name="Roscito J.G."/>
            <person name="Kirilenko B.M."/>
            <person name="Davalos L.M."/>
            <person name="Corthals A.P."/>
            <person name="Power M.L."/>
            <person name="Jones G."/>
            <person name="Ransome R.D."/>
            <person name="Dechmann D.K.N."/>
            <person name="Locatelli A.G."/>
            <person name="Puechmaille S.J."/>
            <person name="Fedrigo O."/>
            <person name="Jarvis E.D."/>
            <person name="Hiller M."/>
            <person name="Vernes S.C."/>
            <person name="Myers E.W."/>
            <person name="Teeling E.C."/>
        </authorList>
    </citation>
    <scope>NUCLEOTIDE SEQUENCE [LARGE SCALE GENOMIC DNA]</scope>
    <source>
        <strain evidence="2">MMyoMyo1</strain>
        <tissue evidence="2">Flight muscle</tissue>
    </source>
</reference>
<dbReference type="AlphaFoldDB" id="A0A7J7RMK5"/>
<dbReference type="Proteomes" id="UP000527355">
    <property type="component" value="Unassembled WGS sequence"/>
</dbReference>
<sequence>MKSLPGIRKPPETGWSQQASARRASVTNVAKAHHSPGWALRELGLTSSVVLFSWLSPGASAGRMDVVLCGSTCKLIWSLGRGPPAFEEASHRWEGTEPVHRGAQLTLPALGKCVHRMALSAHAWALMGLTEVPMTRQRRAPPGRRLCCLKAPPTPPEAPAQHRGKHSGGFGPMRVRR</sequence>
<evidence type="ECO:0000256" key="1">
    <source>
        <dbReference type="SAM" id="MobiDB-lite"/>
    </source>
</evidence>
<evidence type="ECO:0000313" key="2">
    <source>
        <dbReference type="EMBL" id="KAF6277388.1"/>
    </source>
</evidence>
<name>A0A7J7RMK5_MYOMY</name>
<dbReference type="EMBL" id="JABWUV010000024">
    <property type="protein sequence ID" value="KAF6277388.1"/>
    <property type="molecule type" value="Genomic_DNA"/>
</dbReference>